<evidence type="ECO:0008006" key="4">
    <source>
        <dbReference type="Google" id="ProtNLM"/>
    </source>
</evidence>
<keyword evidence="1" id="KW-0732">Signal</keyword>
<proteinExistence type="predicted"/>
<evidence type="ECO:0000313" key="2">
    <source>
        <dbReference type="EMBL" id="KAJ1091484.1"/>
    </source>
</evidence>
<dbReference type="EMBL" id="JANPWB010000015">
    <property type="protein sequence ID" value="KAJ1091484.1"/>
    <property type="molecule type" value="Genomic_DNA"/>
</dbReference>
<evidence type="ECO:0000313" key="3">
    <source>
        <dbReference type="Proteomes" id="UP001066276"/>
    </source>
</evidence>
<protein>
    <recommendedName>
        <fullName evidence="4">Secreted protein</fullName>
    </recommendedName>
</protein>
<accession>A0AAV7LLU7</accession>
<feature type="signal peptide" evidence="1">
    <location>
        <begin position="1"/>
        <end position="24"/>
    </location>
</feature>
<feature type="chain" id="PRO_5043540949" description="Secreted protein" evidence="1">
    <location>
        <begin position="25"/>
        <end position="114"/>
    </location>
</feature>
<keyword evidence="3" id="KW-1185">Reference proteome</keyword>
<reference evidence="2" key="1">
    <citation type="journal article" date="2022" name="bioRxiv">
        <title>Sequencing and chromosome-scale assembly of the giantPleurodeles waltlgenome.</title>
        <authorList>
            <person name="Brown T."/>
            <person name="Elewa A."/>
            <person name="Iarovenko S."/>
            <person name="Subramanian E."/>
            <person name="Araus A.J."/>
            <person name="Petzold A."/>
            <person name="Susuki M."/>
            <person name="Suzuki K.-i.T."/>
            <person name="Hayashi T."/>
            <person name="Toyoda A."/>
            <person name="Oliveira C."/>
            <person name="Osipova E."/>
            <person name="Leigh N.D."/>
            <person name="Simon A."/>
            <person name="Yun M.H."/>
        </authorList>
    </citation>
    <scope>NUCLEOTIDE SEQUENCE</scope>
    <source>
        <strain evidence="2">20211129_DDA</strain>
        <tissue evidence="2">Liver</tissue>
    </source>
</reference>
<comment type="caution">
    <text evidence="2">The sequence shown here is derived from an EMBL/GenBank/DDBJ whole genome shotgun (WGS) entry which is preliminary data.</text>
</comment>
<organism evidence="2 3">
    <name type="scientific">Pleurodeles waltl</name>
    <name type="common">Iberian ribbed newt</name>
    <dbReference type="NCBI Taxonomy" id="8319"/>
    <lineage>
        <taxon>Eukaryota</taxon>
        <taxon>Metazoa</taxon>
        <taxon>Chordata</taxon>
        <taxon>Craniata</taxon>
        <taxon>Vertebrata</taxon>
        <taxon>Euteleostomi</taxon>
        <taxon>Amphibia</taxon>
        <taxon>Batrachia</taxon>
        <taxon>Caudata</taxon>
        <taxon>Salamandroidea</taxon>
        <taxon>Salamandridae</taxon>
        <taxon>Pleurodelinae</taxon>
        <taxon>Pleurodeles</taxon>
    </lineage>
</organism>
<sequence length="114" mass="12738">MLPMRSSALLQMEFLLLGVKPILGGGGTVDGSVVDSIVVISVFVNDEELVIVVRVLDSTVVTGNEGDTCAIADKVANRMRRQSGQQDGLSRQIRRRLYFLHRRSFKWCDRNQCK</sequence>
<name>A0AAV7LLU7_PLEWA</name>
<dbReference type="AlphaFoldDB" id="A0AAV7LLU7"/>
<gene>
    <name evidence="2" type="ORF">NDU88_004608</name>
</gene>
<evidence type="ECO:0000256" key="1">
    <source>
        <dbReference type="SAM" id="SignalP"/>
    </source>
</evidence>
<dbReference type="Proteomes" id="UP001066276">
    <property type="component" value="Chromosome 11"/>
</dbReference>